<evidence type="ECO:0000259" key="1">
    <source>
        <dbReference type="Pfam" id="PF02670"/>
    </source>
</evidence>
<dbReference type="Gene3D" id="3.40.50.720">
    <property type="entry name" value="NAD(P)-binding Rossmann-like Domain"/>
    <property type="match status" value="1"/>
</dbReference>
<dbReference type="InterPro" id="IPR013512">
    <property type="entry name" value="DXP_reductoisomerase_N"/>
</dbReference>
<evidence type="ECO:0000313" key="2">
    <source>
        <dbReference type="EMBL" id="KAB0500907.1"/>
    </source>
</evidence>
<evidence type="ECO:0000313" key="3">
    <source>
        <dbReference type="Proteomes" id="UP000434925"/>
    </source>
</evidence>
<dbReference type="GO" id="GO:0030604">
    <property type="term" value="F:1-deoxy-D-xylulose-5-phosphate reductoisomerase activity"/>
    <property type="evidence" value="ECO:0007669"/>
    <property type="project" value="InterPro"/>
</dbReference>
<comment type="caution">
    <text evidence="2">The sequence shown here is derived from an EMBL/GenBank/DDBJ whole genome shotgun (WGS) entry which is preliminary data.</text>
</comment>
<dbReference type="PANTHER" id="PTHR30525:SF0">
    <property type="entry name" value="1-DEOXY-D-XYLULOSE 5-PHOSPHATE REDUCTOISOMERASE, CHLOROPLASTIC"/>
    <property type="match status" value="1"/>
</dbReference>
<dbReference type="GO" id="GO:0070402">
    <property type="term" value="F:NADPH binding"/>
    <property type="evidence" value="ECO:0007669"/>
    <property type="project" value="InterPro"/>
</dbReference>
<dbReference type="InterPro" id="IPR003821">
    <property type="entry name" value="DXP_reductoisomerase"/>
</dbReference>
<accession>A0A7V7P0J4</accession>
<dbReference type="Proteomes" id="UP000434925">
    <property type="component" value="Unassembled WGS sequence"/>
</dbReference>
<dbReference type="InterPro" id="IPR036291">
    <property type="entry name" value="NAD(P)-bd_dom_sf"/>
</dbReference>
<feature type="domain" description="1-deoxy-D-xylulose 5-phosphate reductoisomerase N-terminal" evidence="1">
    <location>
        <begin position="6"/>
        <end position="63"/>
    </location>
</feature>
<dbReference type="PANTHER" id="PTHR30525">
    <property type="entry name" value="1-DEOXY-D-XYLULOSE 5-PHOSPHATE REDUCTOISOMERASE"/>
    <property type="match status" value="1"/>
</dbReference>
<reference evidence="2 3" key="1">
    <citation type="submission" date="2019-09" db="EMBL/GenBank/DDBJ databases">
        <title>Draft genome sequences of 48 bacterial type strains from the CCUG.</title>
        <authorList>
            <person name="Tunovic T."/>
            <person name="Pineiro-Iglesias B."/>
            <person name="Unosson C."/>
            <person name="Inganas E."/>
            <person name="Ohlen M."/>
            <person name="Cardew S."/>
            <person name="Jensie-Markopoulos S."/>
            <person name="Salva-Serra F."/>
            <person name="Jaen-Luchoro D."/>
            <person name="Karlsson R."/>
            <person name="Svensson-Stadler L."/>
            <person name="Chun J."/>
            <person name="Moore E."/>
        </authorList>
    </citation>
    <scope>NUCLEOTIDE SEQUENCE [LARGE SCALE GENOMIC DNA]</scope>
    <source>
        <strain evidence="2 3">CCUG 51522</strain>
    </source>
</reference>
<organism evidence="2 3">
    <name type="scientific">Pseudomonas lini</name>
    <dbReference type="NCBI Taxonomy" id="163011"/>
    <lineage>
        <taxon>Bacteria</taxon>
        <taxon>Pseudomonadati</taxon>
        <taxon>Pseudomonadota</taxon>
        <taxon>Gammaproteobacteria</taxon>
        <taxon>Pseudomonadales</taxon>
        <taxon>Pseudomonadaceae</taxon>
        <taxon>Pseudomonas</taxon>
    </lineage>
</organism>
<dbReference type="EMBL" id="VZPO01000010">
    <property type="protein sequence ID" value="KAB0500907.1"/>
    <property type="molecule type" value="Genomic_DNA"/>
</dbReference>
<sequence>MLQRLYVLGSTGSISDSTLEVVARNSDAFVVYALSAYRNMRKLFRQCLKFHPALAIVSEPRHARG</sequence>
<name>A0A7V7P0J4_9PSED</name>
<gene>
    <name evidence="2" type="ORF">F7R14_22970</name>
</gene>
<dbReference type="GO" id="GO:0030145">
    <property type="term" value="F:manganese ion binding"/>
    <property type="evidence" value="ECO:0007669"/>
    <property type="project" value="TreeGrafter"/>
</dbReference>
<protein>
    <recommendedName>
        <fullName evidence="1">1-deoxy-D-xylulose 5-phosphate reductoisomerase N-terminal domain-containing protein</fullName>
    </recommendedName>
</protein>
<dbReference type="RefSeq" id="WP_082157873.1">
    <property type="nucleotide sequence ID" value="NZ_JYLB01000009.1"/>
</dbReference>
<dbReference type="Pfam" id="PF02670">
    <property type="entry name" value="DXP_reductoisom"/>
    <property type="match status" value="1"/>
</dbReference>
<proteinExistence type="predicted"/>
<dbReference type="GO" id="GO:0051484">
    <property type="term" value="P:isopentenyl diphosphate biosynthetic process, methylerythritol 4-phosphate pathway involved in terpenoid biosynthetic process"/>
    <property type="evidence" value="ECO:0007669"/>
    <property type="project" value="TreeGrafter"/>
</dbReference>
<dbReference type="SUPFAM" id="SSF51735">
    <property type="entry name" value="NAD(P)-binding Rossmann-fold domains"/>
    <property type="match status" value="1"/>
</dbReference>
<dbReference type="AlphaFoldDB" id="A0A7V7P0J4"/>